<dbReference type="Proteomes" id="UP000654401">
    <property type="component" value="Unassembled WGS sequence"/>
</dbReference>
<evidence type="ECO:0000313" key="2">
    <source>
        <dbReference type="Proteomes" id="UP000654401"/>
    </source>
</evidence>
<dbReference type="EMBL" id="JACNFK010000028">
    <property type="protein sequence ID" value="MBC8519878.1"/>
    <property type="molecule type" value="Genomic_DNA"/>
</dbReference>
<organism evidence="1 2">
    <name type="scientific">Candidatus Thiopontia autotrophica</name>
    <dbReference type="NCBI Taxonomy" id="2841688"/>
    <lineage>
        <taxon>Bacteria</taxon>
        <taxon>Pseudomonadati</taxon>
        <taxon>Pseudomonadota</taxon>
        <taxon>Gammaproteobacteria</taxon>
        <taxon>Candidatus Thiopontia</taxon>
    </lineage>
</organism>
<sequence>MASLLTDISQVDGGCRSENLLSKAMKMVMRPSGARITVMGVGGGGRNAIRNLIAGGISRSVRLVVIDTDIGSDLERYS</sequence>
<protein>
    <recommendedName>
        <fullName evidence="3">Cell division protein FtsZ</fullName>
    </recommendedName>
</protein>
<dbReference type="AlphaFoldDB" id="A0A8J6P0B3"/>
<comment type="caution">
    <text evidence="1">The sequence shown here is derived from an EMBL/GenBank/DDBJ whole genome shotgun (WGS) entry which is preliminary data.</text>
</comment>
<proteinExistence type="predicted"/>
<evidence type="ECO:0000313" key="1">
    <source>
        <dbReference type="EMBL" id="MBC8519878.1"/>
    </source>
</evidence>
<accession>A0A8J6P0B3</accession>
<name>A0A8J6P0B3_9GAMM</name>
<gene>
    <name evidence="1" type="ORF">H8D24_05685</name>
</gene>
<evidence type="ECO:0008006" key="3">
    <source>
        <dbReference type="Google" id="ProtNLM"/>
    </source>
</evidence>
<reference evidence="1 2" key="1">
    <citation type="submission" date="2020-08" db="EMBL/GenBank/DDBJ databases">
        <title>Bridging the membrane lipid divide: bacteria of the FCB group superphylum have the potential to synthesize archaeal ether lipids.</title>
        <authorList>
            <person name="Villanueva L."/>
            <person name="Von Meijenfeldt F.A.B."/>
            <person name="Westbye A.B."/>
            <person name="Yadav S."/>
            <person name="Hopmans E.C."/>
            <person name="Dutilh B.E."/>
            <person name="Sinninghe Damste J.S."/>
        </authorList>
    </citation>
    <scope>NUCLEOTIDE SEQUENCE [LARGE SCALE GENOMIC DNA]</scope>
    <source>
        <strain evidence="1">NIOZ-UU100</strain>
    </source>
</reference>